<feature type="compositionally biased region" description="Polar residues" evidence="1">
    <location>
        <begin position="125"/>
        <end position="135"/>
    </location>
</feature>
<dbReference type="RefSeq" id="XP_001594247.1">
    <property type="nucleotide sequence ID" value="XM_001594197.1"/>
</dbReference>
<feature type="compositionally biased region" description="Polar residues" evidence="1">
    <location>
        <begin position="427"/>
        <end position="443"/>
    </location>
</feature>
<protein>
    <submittedName>
        <fullName evidence="2">Uncharacterized protein</fullName>
    </submittedName>
</protein>
<proteinExistence type="predicted"/>
<feature type="region of interest" description="Disordered" evidence="1">
    <location>
        <begin position="277"/>
        <end position="308"/>
    </location>
</feature>
<feature type="compositionally biased region" description="Low complexity" evidence="1">
    <location>
        <begin position="744"/>
        <end position="755"/>
    </location>
</feature>
<feature type="compositionally biased region" description="Low complexity" evidence="1">
    <location>
        <begin position="691"/>
        <end position="733"/>
    </location>
</feature>
<feature type="region of interest" description="Disordered" evidence="1">
    <location>
        <begin position="125"/>
        <end position="165"/>
    </location>
</feature>
<dbReference type="OMA" id="RIEGWEV"/>
<feature type="compositionally biased region" description="Basic residues" evidence="1">
    <location>
        <begin position="149"/>
        <end position="160"/>
    </location>
</feature>
<feature type="region of interest" description="Disordered" evidence="1">
    <location>
        <begin position="542"/>
        <end position="819"/>
    </location>
</feature>
<sequence length="871" mass="94456">MAPKKDTAVTATRARLSRAAKDKPKESPEPIPKATPKAIKKTPGRPKKSIPTKISTPEVGSASDAKGKGKGRGKGKGKETDVAITEVPTDSAFNNEIIHQEASYPNPFSTGSYRRNTAALLSQWDSTKSPVNVSPESRKQLVSEMPKSKPQRSAKYKHDKAHSASEKGHIFILPPASKDMGEQTSQLFDANKQNRLNSLVGRFPDPTYPRASISDGTDHSPRFRSAMGFRYSPGFGGPRGFNASPTYQFGFNPRRSTSAIPGAEVLVPSKPFKSVDLTNSNADAGPSSRGDGVATGLSSTRPASIGGPPTYSADHNPEYYHQFSTEQKNFMDFNPNRLGAFGQNYKWFEPRALPPWGQQGTFLPGNPQYQNPEGRQAWYNNWNASQQNLPWIQGYSSDPTSGYSSIPSYPPMPEFGSFPAHHDYQAPSHSAQTGQSSAEGNATATTNLEAQGIRESRMTREKTIFVPGGKIVKTSTTIFTPTDENKKKKGKHVEKPPEDKIGIVVVDKEGNVDVESGDWLEGFNRIEGWEVEALLGQHKRWRPHRNRAVDTRKGITKKPSTQKKSTAPSIMPTSPQLPQLMSPELAHPKPPTTTAPSPTLDFIPFDFPPSQNTTPTRTRATRISKANPNSAKQKNSPKTKSKTPALKPKAGAGKVTKSTSAPTRSLRSSTSPSKTTASETKTDNKSKTSKSKPNSATSKSKSASAKATAAKQSKITPPQSQSQSQAESQPIPETSLENSTTKIPSPESSGSTSNPNPTPPPKPPSNNPSNTHTPNPNPLPQQSHTSPTISNPISNSNPTPNPKPSIQEFPPNTTELKQQIQECQSLANQAAENMDRLRGKGAAKSAKNFEELMKFVEAGWVELERRAEEGV</sequence>
<dbReference type="KEGG" id="ssl:SS1G_04054"/>
<feature type="compositionally biased region" description="Polar residues" evidence="1">
    <location>
        <begin position="558"/>
        <end position="579"/>
    </location>
</feature>
<evidence type="ECO:0000313" key="2">
    <source>
        <dbReference type="EMBL" id="APA07215.1"/>
    </source>
</evidence>
<feature type="compositionally biased region" description="Basic residues" evidence="1">
    <location>
        <begin position="38"/>
        <end position="50"/>
    </location>
</feature>
<evidence type="ECO:0000256" key="1">
    <source>
        <dbReference type="SAM" id="MobiDB-lite"/>
    </source>
</evidence>
<feature type="compositionally biased region" description="Pro residues" evidence="1">
    <location>
        <begin position="756"/>
        <end position="766"/>
    </location>
</feature>
<dbReference type="AlphaFoldDB" id="A0A1D9PWW7"/>
<dbReference type="Proteomes" id="UP000177798">
    <property type="component" value="Chromosome 2"/>
</dbReference>
<feature type="compositionally biased region" description="Low complexity" evidence="1">
    <location>
        <begin position="785"/>
        <end position="798"/>
    </location>
</feature>
<accession>A0A1D9PWW7</accession>
<organism evidence="2 3">
    <name type="scientific">Sclerotinia sclerotiorum (strain ATCC 18683 / 1980 / Ss-1)</name>
    <name type="common">White mold</name>
    <name type="synonym">Whetzelinia sclerotiorum</name>
    <dbReference type="NCBI Taxonomy" id="665079"/>
    <lineage>
        <taxon>Eukaryota</taxon>
        <taxon>Fungi</taxon>
        <taxon>Dikarya</taxon>
        <taxon>Ascomycota</taxon>
        <taxon>Pezizomycotina</taxon>
        <taxon>Leotiomycetes</taxon>
        <taxon>Helotiales</taxon>
        <taxon>Sclerotiniaceae</taxon>
        <taxon>Sclerotinia</taxon>
    </lineage>
</organism>
<feature type="compositionally biased region" description="Polar residues" evidence="1">
    <location>
        <begin position="624"/>
        <end position="634"/>
    </location>
</feature>
<feature type="compositionally biased region" description="Polar residues" evidence="1">
    <location>
        <begin position="609"/>
        <end position="618"/>
    </location>
</feature>
<feature type="compositionally biased region" description="Basic and acidic residues" evidence="1">
    <location>
        <begin position="19"/>
        <end position="28"/>
    </location>
</feature>
<feature type="compositionally biased region" description="Polar residues" evidence="1">
    <location>
        <begin position="810"/>
        <end position="819"/>
    </location>
</feature>
<dbReference type="EMBL" id="CP017815">
    <property type="protein sequence ID" value="APA07215.1"/>
    <property type="molecule type" value="Genomic_DNA"/>
</dbReference>
<gene>
    <name evidence="2" type="ORF">sscle_02g019850</name>
</gene>
<dbReference type="VEuPathDB" id="FungiDB:sscle_02g019850"/>
<feature type="compositionally biased region" description="Low complexity" evidence="1">
    <location>
        <begin position="658"/>
        <end position="679"/>
    </location>
</feature>
<feature type="region of interest" description="Disordered" evidence="1">
    <location>
        <begin position="1"/>
        <end position="88"/>
    </location>
</feature>
<evidence type="ECO:0000313" key="3">
    <source>
        <dbReference type="Proteomes" id="UP000177798"/>
    </source>
</evidence>
<name>A0A1D9PWW7_SCLS1</name>
<feature type="region of interest" description="Disordered" evidence="1">
    <location>
        <begin position="414"/>
        <end position="443"/>
    </location>
</feature>
<reference evidence="3" key="1">
    <citation type="journal article" date="2017" name="Genome Biol. Evol.">
        <title>The complete genome sequence of the phytopathogenic fungus Sclerotinia sclerotiorum reveals insights into the genome architecture of broad host range pathogens.</title>
        <authorList>
            <person name="Derbyshire M."/>
            <person name="Denton-Giles M."/>
            <person name="Hegedus D."/>
            <person name="Seifbarghy S."/>
            <person name="Rollins J."/>
            <person name="van Kan J."/>
            <person name="Seidl M.F."/>
            <person name="Faino L."/>
            <person name="Mbengue M."/>
            <person name="Navaud O."/>
            <person name="Raffaele S."/>
            <person name="Hammond-Kosack K."/>
            <person name="Heard S."/>
            <person name="Oliver R."/>
        </authorList>
    </citation>
    <scope>NUCLEOTIDE SEQUENCE [LARGE SCALE GENOMIC DNA]</scope>
    <source>
        <strain evidence="3">ATCC 18683 / 1980 / Ss-1</strain>
    </source>
</reference>
<dbReference type="OrthoDB" id="3557584at2759"/>